<evidence type="ECO:0000313" key="2">
    <source>
        <dbReference type="EMBL" id="MFD1441952.1"/>
    </source>
</evidence>
<protein>
    <submittedName>
        <fullName evidence="2">YtxH domain-containing protein</fullName>
    </submittedName>
</protein>
<evidence type="ECO:0000256" key="1">
    <source>
        <dbReference type="SAM" id="MobiDB-lite"/>
    </source>
</evidence>
<feature type="compositionally biased region" description="Low complexity" evidence="1">
    <location>
        <begin position="121"/>
        <end position="131"/>
    </location>
</feature>
<dbReference type="Proteomes" id="UP001597212">
    <property type="component" value="Unassembled WGS sequence"/>
</dbReference>
<organism evidence="2 3">
    <name type="scientific">Lacticaseibacillus hegangensis</name>
    <dbReference type="NCBI Taxonomy" id="2486010"/>
    <lineage>
        <taxon>Bacteria</taxon>
        <taxon>Bacillati</taxon>
        <taxon>Bacillota</taxon>
        <taxon>Bacilli</taxon>
        <taxon>Lactobacillales</taxon>
        <taxon>Lactobacillaceae</taxon>
        <taxon>Lacticaseibacillus</taxon>
    </lineage>
</organism>
<reference evidence="3" key="1">
    <citation type="journal article" date="2019" name="Int. J. Syst. Evol. Microbiol.">
        <title>The Global Catalogue of Microorganisms (GCM) 10K type strain sequencing project: providing services to taxonomists for standard genome sequencing and annotation.</title>
        <authorList>
            <consortium name="The Broad Institute Genomics Platform"/>
            <consortium name="The Broad Institute Genome Sequencing Center for Infectious Disease"/>
            <person name="Wu L."/>
            <person name="Ma J."/>
        </authorList>
    </citation>
    <scope>NUCLEOTIDE SEQUENCE [LARGE SCALE GENOMIC DNA]</scope>
    <source>
        <strain evidence="3">CCM 8912</strain>
    </source>
</reference>
<comment type="caution">
    <text evidence="2">The sequence shown here is derived from an EMBL/GenBank/DDBJ whole genome shotgun (WGS) entry which is preliminary data.</text>
</comment>
<dbReference type="EMBL" id="JBHTOK010000077">
    <property type="protein sequence ID" value="MFD1441952.1"/>
    <property type="molecule type" value="Genomic_DNA"/>
</dbReference>
<name>A0ABW4CX06_9LACO</name>
<accession>A0ABW4CX06</accession>
<dbReference type="RefSeq" id="WP_125755374.1">
    <property type="nucleotide sequence ID" value="NZ_JBHTOK010000077.1"/>
</dbReference>
<feature type="compositionally biased region" description="Basic and acidic residues" evidence="1">
    <location>
        <begin position="135"/>
        <end position="144"/>
    </location>
</feature>
<feature type="region of interest" description="Disordered" evidence="1">
    <location>
        <begin position="113"/>
        <end position="144"/>
    </location>
</feature>
<sequence>MPKFKTGFLLGALVGTCYVLLTTKKSGPERIEGFANYSKDVTGATQDMQHAVKRLGSALTDLQKEIKETLQPTVKDITDEVNDFQFQTEAHSKALQTQLDQIASTIDDINRDAKNGDAKAADAGTPTADGANEPSAKDSDNAAE</sequence>
<keyword evidence="3" id="KW-1185">Reference proteome</keyword>
<proteinExistence type="predicted"/>
<gene>
    <name evidence="2" type="ORF">ACFQ5K_11245</name>
</gene>
<dbReference type="SUPFAM" id="SSF58100">
    <property type="entry name" value="Bacterial hemolysins"/>
    <property type="match status" value="1"/>
</dbReference>
<dbReference type="Gene3D" id="1.20.1480.30">
    <property type="entry name" value="Designed four-helix bundle protein"/>
    <property type="match status" value="1"/>
</dbReference>
<evidence type="ECO:0000313" key="3">
    <source>
        <dbReference type="Proteomes" id="UP001597212"/>
    </source>
</evidence>